<dbReference type="Gene3D" id="2.40.270.10">
    <property type="entry name" value="DNA-directed RNA polymerase, subunit 2, domain 6"/>
    <property type="match status" value="1"/>
</dbReference>
<dbReference type="InterPro" id="IPR007121">
    <property type="entry name" value="RNA_pol_bsu_CS"/>
</dbReference>
<evidence type="ECO:0000256" key="4">
    <source>
        <dbReference type="ARBA" id="ARBA00022679"/>
    </source>
</evidence>
<dbReference type="AlphaFoldDB" id="A0A6C0DPV0"/>
<dbReference type="Gene3D" id="3.90.1100.10">
    <property type="match status" value="2"/>
</dbReference>
<proteinExistence type="inferred from homology"/>
<dbReference type="EC" id="2.7.7.6" evidence="2"/>
<evidence type="ECO:0000256" key="6">
    <source>
        <dbReference type="ARBA" id="ARBA00022723"/>
    </source>
</evidence>
<dbReference type="Pfam" id="PF04566">
    <property type="entry name" value="RNA_pol_Rpb2_4"/>
    <property type="match status" value="1"/>
</dbReference>
<comment type="similarity">
    <text evidence="1">Belongs to the RNA polymerase beta chain family.</text>
</comment>
<dbReference type="FunFam" id="3.90.1800.10:FF:000002">
    <property type="entry name" value="DNA-directed RNA polymerase subunit beta"/>
    <property type="match status" value="1"/>
</dbReference>
<evidence type="ECO:0000259" key="14">
    <source>
        <dbReference type="Pfam" id="PF04565"/>
    </source>
</evidence>
<dbReference type="Pfam" id="PF04561">
    <property type="entry name" value="RNA_pol_Rpb2_2"/>
    <property type="match status" value="1"/>
</dbReference>
<dbReference type="Pfam" id="PF04563">
    <property type="entry name" value="RNA_pol_Rpb2_1"/>
    <property type="match status" value="1"/>
</dbReference>
<feature type="domain" description="RNA polymerase Rpb2" evidence="11">
    <location>
        <begin position="1133"/>
        <end position="1224"/>
    </location>
</feature>
<evidence type="ECO:0000256" key="5">
    <source>
        <dbReference type="ARBA" id="ARBA00022695"/>
    </source>
</evidence>
<dbReference type="InterPro" id="IPR007642">
    <property type="entry name" value="RNA_pol_Rpb2_2"/>
</dbReference>
<feature type="domain" description="RNA polymerase Rpb2" evidence="12">
    <location>
        <begin position="295"/>
        <end position="433"/>
    </location>
</feature>
<evidence type="ECO:0000259" key="12">
    <source>
        <dbReference type="Pfam" id="PF04561"/>
    </source>
</evidence>
<accession>A0A6C0DPV0</accession>
<evidence type="ECO:0000259" key="10">
    <source>
        <dbReference type="Pfam" id="PF00562"/>
    </source>
</evidence>
<evidence type="ECO:0000256" key="8">
    <source>
        <dbReference type="ARBA" id="ARBA00023163"/>
    </source>
</evidence>
<evidence type="ECO:0000259" key="11">
    <source>
        <dbReference type="Pfam" id="PF04560"/>
    </source>
</evidence>
<dbReference type="GO" id="GO:0003899">
    <property type="term" value="F:DNA-directed RNA polymerase activity"/>
    <property type="evidence" value="ECO:0007669"/>
    <property type="project" value="UniProtKB-EC"/>
</dbReference>
<dbReference type="CDD" id="cd00653">
    <property type="entry name" value="RNA_pol_B_RPB2"/>
    <property type="match status" value="1"/>
</dbReference>
<sequence length="1246" mass="139598">MLPLAKIDSTTATSNQSNTPATMSKPIWQKALELYFSQADGKQIISHQLESVNHFMNVDIPEIVTMVNPVIVRGSPEIPLSGPRSALASATGLSTSAANALMGNREEINLMPLAPVNREYEVHLEFSNPQFKKPTIFENNGAVLPMMPNDARLRNLTYASPLFVDIHVTYIEVDNTQGGKQNIRKRLFPNVHLGKIPVMVGSEFCQLAEQKHTNPGRVGECEEDMGGYFIVQGGERVCISQERMSENRPFVFRNNRNVAKEMEVIEVKSIGPDNDQVPKSNAVKLMYHPKNNQIVLLRATLPRMKSPIPLFILFRALGVSADKDILDLILGEEGDTTFDAILDESMAEASHVQTQEQALEALSSYVKTWSSRGNRPLVVKDILSEELFPHIGSDDKSYEKACFLAHMTRKVLWVASARIPNDDRDAYPNKRVDLPGFLLANLFRTHFATMMVKDIKTYLAKEIHSGSWKATGNFEEILNISNIHKVIKSTNLEVGLKTCLATGNFGSAKAGGPTKNGVSQVLNRLNYISCISHLRRVSTPIEKTGKLIAPRKLHNTQWGYICPCETPEGHSVGVVKNMATTSIVSIFSNPRTVSEFLDRYGTLKPLTVSTLQEKHKGTRVFLNGAWLGTISPEQTEETIQALKAAKRECILHPHTGIIWKISLRELWLTTEAGRMLRPLFYAPGLRDVLEEKLEPEILEMKTWEDLLLWKTPKGNPLIEYIDPGETESLTIAMYHNDVLEDTLKSHAEIHPSCILGSLASNIPFPDHNQSPRNAYQSAMGKQAMGMYALNFRERFDAMSHMLCYPQVPLVTPFMSKFYGAQKMPCGQNIVVAIMTYTGYNQEDSIMINRAFLQRGGFRSIFYRTYKDEEKKNQSSGEEERFYKPDVTLTRQMKNANYDKLAEDGFVPENHYVDNDDILIGKVVPLRIPTGMVLPAGAKRYRDVSRTMRNNEVGWVDRIFRNRNGEGYSFAKVRVRQDRIPEIGDKFSSRHGQKGTCGMILNEEDMPQTADGIVPDIIINPHCIPSRMTIAQLMETLLGKVGCEVGALGDGSPFNNTTVDGLASLLRDHLGMEPYGNEILYNGFTGRQMETNIFVGPVFYQRLRHCSTDKLHSRASGPLVMLTRQPAEGRAREGGLRFGEMERDCVIAHGISEFTKERFMECSDAFRCFSCRDCGLLAIANPEQGIWNCRGCGNTTNFSAVEIPYAYKLLLQELESMSISSRIVTQSKLLHSIGSTCGGKTLERIVE</sequence>
<dbReference type="GO" id="GO:0046872">
    <property type="term" value="F:metal ion binding"/>
    <property type="evidence" value="ECO:0007669"/>
    <property type="project" value="UniProtKB-KW"/>
</dbReference>
<protein>
    <recommendedName>
        <fullName evidence="2">DNA-directed RNA polymerase</fullName>
        <ecNumber evidence="2">2.7.7.6</ecNumber>
    </recommendedName>
</protein>
<dbReference type="EMBL" id="MN739657">
    <property type="protein sequence ID" value="QHT18491.1"/>
    <property type="molecule type" value="Genomic_DNA"/>
</dbReference>
<name>A0A6C0DPV0_9ZZZZ</name>
<dbReference type="Pfam" id="PF04565">
    <property type="entry name" value="RNA_pol_Rpb2_3"/>
    <property type="match status" value="1"/>
</dbReference>
<dbReference type="GO" id="GO:0006351">
    <property type="term" value="P:DNA-templated transcription"/>
    <property type="evidence" value="ECO:0007669"/>
    <property type="project" value="InterPro"/>
</dbReference>
<dbReference type="Gene3D" id="3.90.1800.10">
    <property type="entry name" value="RNA polymerase alpha subunit dimerisation domain"/>
    <property type="match status" value="1"/>
</dbReference>
<dbReference type="InterPro" id="IPR037033">
    <property type="entry name" value="DNA-dir_RNAP_su2_hyb_sf"/>
</dbReference>
<feature type="domain" description="RNA polymerase beta subunit protrusion" evidence="13">
    <location>
        <begin position="116"/>
        <end position="467"/>
    </location>
</feature>
<evidence type="ECO:0000259" key="15">
    <source>
        <dbReference type="Pfam" id="PF04566"/>
    </source>
</evidence>
<dbReference type="Pfam" id="PF04560">
    <property type="entry name" value="RNA_pol_Rpb2_7"/>
    <property type="match status" value="1"/>
</dbReference>
<feature type="domain" description="DNA-directed RNA polymerase subunit 2 hybrid-binding" evidence="10">
    <location>
        <begin position="759"/>
        <end position="1131"/>
    </location>
</feature>
<feature type="domain" description="RNA polymerase Rpb2" evidence="14">
    <location>
        <begin position="520"/>
        <end position="583"/>
    </location>
</feature>
<dbReference type="GO" id="GO:0003677">
    <property type="term" value="F:DNA binding"/>
    <property type="evidence" value="ECO:0007669"/>
    <property type="project" value="InterPro"/>
</dbReference>
<dbReference type="PROSITE" id="PS01166">
    <property type="entry name" value="RNA_POL_BETA"/>
    <property type="match status" value="1"/>
</dbReference>
<evidence type="ECO:0000259" key="13">
    <source>
        <dbReference type="Pfam" id="PF04563"/>
    </source>
</evidence>
<feature type="domain" description="RNA polymerase Rpb2" evidence="15">
    <location>
        <begin position="620"/>
        <end position="681"/>
    </location>
</feature>
<evidence type="ECO:0000256" key="1">
    <source>
        <dbReference type="ARBA" id="ARBA00006835"/>
    </source>
</evidence>
<dbReference type="SUPFAM" id="SSF64484">
    <property type="entry name" value="beta and beta-prime subunits of DNA dependent RNA-polymerase"/>
    <property type="match status" value="1"/>
</dbReference>
<dbReference type="InterPro" id="IPR007646">
    <property type="entry name" value="RNA_pol_Rpb2_4"/>
</dbReference>
<reference evidence="16" key="1">
    <citation type="journal article" date="2020" name="Nature">
        <title>Giant virus diversity and host interactions through global metagenomics.</title>
        <authorList>
            <person name="Schulz F."/>
            <person name="Roux S."/>
            <person name="Paez-Espino D."/>
            <person name="Jungbluth S."/>
            <person name="Walsh D.A."/>
            <person name="Denef V.J."/>
            <person name="McMahon K.D."/>
            <person name="Konstantinidis K.T."/>
            <person name="Eloe-Fadrosh E.A."/>
            <person name="Kyrpides N.C."/>
            <person name="Woyke T."/>
        </authorList>
    </citation>
    <scope>NUCLEOTIDE SEQUENCE</scope>
    <source>
        <strain evidence="16">GVMAG-M-3300023174-46</strain>
    </source>
</reference>
<keyword evidence="4" id="KW-0808">Transferase</keyword>
<dbReference type="InterPro" id="IPR007120">
    <property type="entry name" value="DNA-dir_RNAP_su2_dom"/>
</dbReference>
<evidence type="ECO:0000313" key="16">
    <source>
        <dbReference type="EMBL" id="QHT18491.1"/>
    </source>
</evidence>
<feature type="region of interest" description="Disordered" evidence="9">
    <location>
        <begin position="1"/>
        <end position="22"/>
    </location>
</feature>
<evidence type="ECO:0000256" key="2">
    <source>
        <dbReference type="ARBA" id="ARBA00012418"/>
    </source>
</evidence>
<dbReference type="InterPro" id="IPR014724">
    <property type="entry name" value="RNA_pol_RPB2_OB-fold"/>
</dbReference>
<dbReference type="InterPro" id="IPR015712">
    <property type="entry name" value="DNA-dir_RNA_pol_su2"/>
</dbReference>
<dbReference type="Pfam" id="PF00562">
    <property type="entry name" value="RNA_pol_Rpb2_6"/>
    <property type="match status" value="1"/>
</dbReference>
<keyword evidence="7" id="KW-0862">Zinc</keyword>
<evidence type="ECO:0000256" key="3">
    <source>
        <dbReference type="ARBA" id="ARBA00022478"/>
    </source>
</evidence>
<organism evidence="16">
    <name type="scientific">viral metagenome</name>
    <dbReference type="NCBI Taxonomy" id="1070528"/>
    <lineage>
        <taxon>unclassified sequences</taxon>
        <taxon>metagenomes</taxon>
        <taxon>organismal metagenomes</taxon>
    </lineage>
</organism>
<evidence type="ECO:0000256" key="7">
    <source>
        <dbReference type="ARBA" id="ARBA00022833"/>
    </source>
</evidence>
<keyword evidence="8" id="KW-0804">Transcription</keyword>
<keyword evidence="3" id="KW-0240">DNA-directed RNA polymerase</keyword>
<dbReference type="PANTHER" id="PTHR20856">
    <property type="entry name" value="DNA-DIRECTED RNA POLYMERASE I SUBUNIT 2"/>
    <property type="match status" value="1"/>
</dbReference>
<keyword evidence="5" id="KW-0548">Nucleotidyltransferase</keyword>
<dbReference type="GO" id="GO:0032549">
    <property type="term" value="F:ribonucleoside binding"/>
    <property type="evidence" value="ECO:0007669"/>
    <property type="project" value="InterPro"/>
</dbReference>
<dbReference type="InterPro" id="IPR007645">
    <property type="entry name" value="RNA_pol_Rpb2_3"/>
</dbReference>
<feature type="compositionally biased region" description="Polar residues" evidence="9">
    <location>
        <begin position="8"/>
        <end position="22"/>
    </location>
</feature>
<dbReference type="Gene3D" id="2.40.50.150">
    <property type="match status" value="1"/>
</dbReference>
<evidence type="ECO:0000256" key="9">
    <source>
        <dbReference type="SAM" id="MobiDB-lite"/>
    </source>
</evidence>
<dbReference type="InterPro" id="IPR007641">
    <property type="entry name" value="RNA_pol_Rpb2_7"/>
</dbReference>
<dbReference type="InterPro" id="IPR007644">
    <property type="entry name" value="RNA_pol_bsu_protrusion"/>
</dbReference>
<dbReference type="GO" id="GO:0000428">
    <property type="term" value="C:DNA-directed RNA polymerase complex"/>
    <property type="evidence" value="ECO:0007669"/>
    <property type="project" value="UniProtKB-KW"/>
</dbReference>
<keyword evidence="6" id="KW-0479">Metal-binding</keyword>